<evidence type="ECO:0000313" key="4">
    <source>
        <dbReference type="EMBL" id="GAA0147023.1"/>
    </source>
</evidence>
<dbReference type="EMBL" id="BAABME010001016">
    <property type="protein sequence ID" value="GAA0147023.1"/>
    <property type="molecule type" value="Genomic_DNA"/>
</dbReference>
<comment type="caution">
    <text evidence="4">The sequence shown here is derived from an EMBL/GenBank/DDBJ whole genome shotgun (WGS) entry which is preliminary data.</text>
</comment>
<dbReference type="Proteomes" id="UP001454036">
    <property type="component" value="Unassembled WGS sequence"/>
</dbReference>
<evidence type="ECO:0000256" key="1">
    <source>
        <dbReference type="ARBA" id="ARBA00009861"/>
    </source>
</evidence>
<evidence type="ECO:0000313" key="5">
    <source>
        <dbReference type="Proteomes" id="UP001454036"/>
    </source>
</evidence>
<dbReference type="Gene3D" id="3.30.559.10">
    <property type="entry name" value="Chloramphenicol acetyltransferase-like domain"/>
    <property type="match status" value="2"/>
</dbReference>
<dbReference type="Pfam" id="PF02458">
    <property type="entry name" value="Transferase"/>
    <property type="match status" value="1"/>
</dbReference>
<dbReference type="GO" id="GO:0016747">
    <property type="term" value="F:acyltransferase activity, transferring groups other than amino-acyl groups"/>
    <property type="evidence" value="ECO:0007669"/>
    <property type="project" value="TreeGrafter"/>
</dbReference>
<dbReference type="PANTHER" id="PTHR31642">
    <property type="entry name" value="TRICHOTHECENE 3-O-ACETYLTRANSFERASE"/>
    <property type="match status" value="1"/>
</dbReference>
<evidence type="ECO:0000256" key="3">
    <source>
        <dbReference type="ARBA" id="ARBA00023315"/>
    </source>
</evidence>
<dbReference type="InterPro" id="IPR050317">
    <property type="entry name" value="Plant_Fungal_Acyltransferase"/>
</dbReference>
<reference evidence="4 5" key="1">
    <citation type="submission" date="2024-01" db="EMBL/GenBank/DDBJ databases">
        <title>The complete chloroplast genome sequence of Lithospermum erythrorhizon: insights into the phylogenetic relationship among Boraginaceae species and the maternal lineages of purple gromwells.</title>
        <authorList>
            <person name="Okada T."/>
            <person name="Watanabe K."/>
        </authorList>
    </citation>
    <scope>NUCLEOTIDE SEQUENCE [LARGE SCALE GENOMIC DNA]</scope>
</reference>
<dbReference type="PANTHER" id="PTHR31642:SF13">
    <property type="entry name" value="AGMATINE HYDROXYCINNAMOYLTRANSFERASE 1"/>
    <property type="match status" value="1"/>
</dbReference>
<comment type="similarity">
    <text evidence="1">Belongs to the plant acyltransferase family.</text>
</comment>
<protein>
    <submittedName>
        <fullName evidence="4">Acetyltransferase</fullName>
    </submittedName>
</protein>
<organism evidence="4 5">
    <name type="scientific">Lithospermum erythrorhizon</name>
    <name type="common">Purple gromwell</name>
    <name type="synonym">Lithospermum officinale var. erythrorhizon</name>
    <dbReference type="NCBI Taxonomy" id="34254"/>
    <lineage>
        <taxon>Eukaryota</taxon>
        <taxon>Viridiplantae</taxon>
        <taxon>Streptophyta</taxon>
        <taxon>Embryophyta</taxon>
        <taxon>Tracheophyta</taxon>
        <taxon>Spermatophyta</taxon>
        <taxon>Magnoliopsida</taxon>
        <taxon>eudicotyledons</taxon>
        <taxon>Gunneridae</taxon>
        <taxon>Pentapetalae</taxon>
        <taxon>asterids</taxon>
        <taxon>lamiids</taxon>
        <taxon>Boraginales</taxon>
        <taxon>Boraginaceae</taxon>
        <taxon>Boraginoideae</taxon>
        <taxon>Lithospermeae</taxon>
        <taxon>Lithospermum</taxon>
    </lineage>
</organism>
<dbReference type="AlphaFoldDB" id="A0AAV3P6Z9"/>
<keyword evidence="3" id="KW-0012">Acyltransferase</keyword>
<proteinExistence type="inferred from homology"/>
<dbReference type="FunFam" id="3.30.559.10:FF:000008">
    <property type="entry name" value="Tryptamine hydroxycinnamoyl transferase"/>
    <property type="match status" value="1"/>
</dbReference>
<gene>
    <name evidence="4" type="ORF">LIER_06825</name>
</gene>
<keyword evidence="2" id="KW-0808">Transferase</keyword>
<sequence>MKTEIKINSSRTIRPFYEGNNPPSNKDYIPLNVFDKVNYDTLVALLFAYHPPTPPNSTLEVGLRKALSVYRPWAGRLSKDEKGNQIILINDNGIKFIEALVDGALDETVSFTPSPSITKLHPSTQGVVDELLQIQLTRFKCGSLVIGLAGHHLVADGLSASNFLVAWGQATRGVDINPLPFLDHTIFTPREPPQFDQFKHRGVEYMNRKNKHFPLKNHVNQDEIDACKVCFDKTFIARLKAEASSRIDSDKRPYSTFESLLAHVWKTITKARGLSDNETTHVKISVNGRMRVTPKVPNYFGNLVLWAFPTSKSKDLITEPISYAAKIVHDSVAKVNDDYFRSFIDFASYKVEEEDLIPTADVNKHVLCPNVNVDSWLRFQFYDLDFGTGCPFAFMPSYIPVDGLIFLLPTSKEDGSIDVIVSLFKEKLETFKQICYSLE</sequence>
<dbReference type="InterPro" id="IPR023213">
    <property type="entry name" value="CAT-like_dom_sf"/>
</dbReference>
<evidence type="ECO:0000256" key="2">
    <source>
        <dbReference type="ARBA" id="ARBA00022679"/>
    </source>
</evidence>
<accession>A0AAV3P6Z9</accession>
<name>A0AAV3P6Z9_LITER</name>
<keyword evidence="5" id="KW-1185">Reference proteome</keyword>